<keyword evidence="2" id="KW-1185">Reference proteome</keyword>
<name>A0A1Y1YSX6_9FUNG</name>
<reference evidence="1 2" key="1">
    <citation type="submission" date="2016-08" db="EMBL/GenBank/DDBJ databases">
        <title>A Parts List for Fungal Cellulosomes Revealed by Comparative Genomics.</title>
        <authorList>
            <consortium name="DOE Joint Genome Institute"/>
            <person name="Haitjema C.H."/>
            <person name="Gilmore S.P."/>
            <person name="Henske J.K."/>
            <person name="Solomon K.V."/>
            <person name="De Groot R."/>
            <person name="Kuo A."/>
            <person name="Mondo S.J."/>
            <person name="Salamov A.A."/>
            <person name="Labutti K."/>
            <person name="Zhao Z."/>
            <person name="Chiniquy J."/>
            <person name="Barry K."/>
            <person name="Brewer H.M."/>
            <person name="Purvine S.O."/>
            <person name="Wright A.T."/>
            <person name="Boxma B."/>
            <person name="Van Alen T."/>
            <person name="Hackstein J.H."/>
            <person name="Baker S.E."/>
            <person name="Grigoriev I.V."/>
            <person name="O'Malley M.A."/>
        </authorList>
    </citation>
    <scope>NUCLEOTIDE SEQUENCE [LARGE SCALE GENOMIC DNA]</scope>
    <source>
        <strain evidence="1 2">G1</strain>
    </source>
</reference>
<sequence>MHIFSCTDTLDIPTIEGYILNNIYKKEDKKIKDIKLPIEGSYEDNYSKLVRLIHQLQTEGNHISDEKIDNIYKEGKKIINIYDDDDNLLINGLNTLKEELNLLYISLRGNDNKVWNKFKDSKINQLNLQYDFCKLDEVETLEKEIYPSILDSKFTVLEEILNSQLEEYKDEEIGNITFFFNYESLAWATQHTDFINCDYKPRFSNYMKNPVDDHFIEKFLIRYLESGRGLIEIENFMKILTLEQMNYLMTIDPKIRDRTAFVNYYLKKILPKDPKDIYHDSKAFNQLEEFTKSLQGSLYHEDVENLTQHLKLKKAIIESKPFNEDDFIQYINILTILSEYTQFSSSSIKNREPLSLDEAYKKETEDSQEIIFIYLTYFFQKKEILDVKDWKRYLDNIEEDKIKQIFIRARLSKYPDEFQILKKTFDSLVEESFMDTVELEFEKFTNPIKYLNRQEETIIRLSLKNIKNLYVREYEINTLVVCKENSGEEDSFYMNFDVSSLLPFRETIYTYDKHPLERWTEEFKFEYKKRCVYIIEFIGKNLVCRAVIRNGNLRFIDKKEIYGHVIHIIDENNNFVFGENYGIWFGNNFIKANKDGEFIIPYGNQKNISHLIITDGYFAQKYGFVHEAENYKSNVCFILNKESITTGNKAHLIIRMAPKLFDEIPIPCELIENPEVTLTFESIDNIKIVRNFKNLSFTNNRDTIVEFTVPENVIKINVNLTGTIKISSQSGNKKYNINENETLEFNS</sequence>
<dbReference type="STRING" id="1754190.A0A1Y1YSX6"/>
<dbReference type="EMBL" id="MCOG01000510">
    <property type="protein sequence ID" value="ORY01128.1"/>
    <property type="molecule type" value="Genomic_DNA"/>
</dbReference>
<gene>
    <name evidence="1" type="ORF">LY90DRAFT_678683</name>
</gene>
<proteinExistence type="predicted"/>
<protein>
    <submittedName>
        <fullName evidence="1">Uncharacterized protein</fullName>
    </submittedName>
</protein>
<dbReference type="Proteomes" id="UP000193920">
    <property type="component" value="Unassembled WGS sequence"/>
</dbReference>
<organism evidence="1 2">
    <name type="scientific">Neocallimastix californiae</name>
    <dbReference type="NCBI Taxonomy" id="1754190"/>
    <lineage>
        <taxon>Eukaryota</taxon>
        <taxon>Fungi</taxon>
        <taxon>Fungi incertae sedis</taxon>
        <taxon>Chytridiomycota</taxon>
        <taxon>Chytridiomycota incertae sedis</taxon>
        <taxon>Neocallimastigomycetes</taxon>
        <taxon>Neocallimastigales</taxon>
        <taxon>Neocallimastigaceae</taxon>
        <taxon>Neocallimastix</taxon>
    </lineage>
</organism>
<dbReference type="OrthoDB" id="2430848at2759"/>
<evidence type="ECO:0000313" key="1">
    <source>
        <dbReference type="EMBL" id="ORY01128.1"/>
    </source>
</evidence>
<comment type="caution">
    <text evidence="1">The sequence shown here is derived from an EMBL/GenBank/DDBJ whole genome shotgun (WGS) entry which is preliminary data.</text>
</comment>
<evidence type="ECO:0000313" key="2">
    <source>
        <dbReference type="Proteomes" id="UP000193920"/>
    </source>
</evidence>
<dbReference type="AlphaFoldDB" id="A0A1Y1YSX6"/>
<accession>A0A1Y1YSX6</accession>